<evidence type="ECO:0000313" key="8">
    <source>
        <dbReference type="EMBL" id="KXG46605.1"/>
    </source>
</evidence>
<dbReference type="Pfam" id="PF01636">
    <property type="entry name" value="APH"/>
    <property type="match status" value="1"/>
</dbReference>
<protein>
    <recommendedName>
        <fullName evidence="3">Altered inheritance of mitochondria protein 9, mitochondrial</fullName>
    </recommendedName>
    <alternativeName>
        <fullName evidence="6">Found in mitochondrial proteome protein 29</fullName>
    </alternativeName>
</protein>
<dbReference type="GO" id="GO:0005739">
    <property type="term" value="C:mitochondrion"/>
    <property type="evidence" value="ECO:0007669"/>
    <property type="project" value="UniProtKB-SubCell"/>
</dbReference>
<dbReference type="EMBL" id="LHQR01000069">
    <property type="protein sequence ID" value="KXG46605.1"/>
    <property type="molecule type" value="Genomic_DNA"/>
</dbReference>
<dbReference type="Proteomes" id="UP000070168">
    <property type="component" value="Unassembled WGS sequence"/>
</dbReference>
<evidence type="ECO:0000256" key="4">
    <source>
        <dbReference type="ARBA" id="ARBA00022946"/>
    </source>
</evidence>
<organism evidence="8 9">
    <name type="scientific">Penicillium patulum</name>
    <name type="common">Penicillium griseofulvum</name>
    <dbReference type="NCBI Taxonomy" id="5078"/>
    <lineage>
        <taxon>Eukaryota</taxon>
        <taxon>Fungi</taxon>
        <taxon>Dikarya</taxon>
        <taxon>Ascomycota</taxon>
        <taxon>Pezizomycotina</taxon>
        <taxon>Eurotiomycetes</taxon>
        <taxon>Eurotiomycetidae</taxon>
        <taxon>Eurotiales</taxon>
        <taxon>Aspergillaceae</taxon>
        <taxon>Penicillium</taxon>
    </lineage>
</organism>
<dbReference type="InterPro" id="IPR011009">
    <property type="entry name" value="Kinase-like_dom_sf"/>
</dbReference>
<evidence type="ECO:0000256" key="1">
    <source>
        <dbReference type="ARBA" id="ARBA00004173"/>
    </source>
</evidence>
<dbReference type="PANTHER" id="PTHR36091">
    <property type="entry name" value="ALTERED INHERITANCE OF MITOCHONDRIA PROTEIN 9, MITOCHONDRIAL"/>
    <property type="match status" value="1"/>
</dbReference>
<dbReference type="GeneID" id="63708474"/>
<evidence type="ECO:0000259" key="7">
    <source>
        <dbReference type="Pfam" id="PF01636"/>
    </source>
</evidence>
<evidence type="ECO:0000256" key="5">
    <source>
        <dbReference type="ARBA" id="ARBA00023128"/>
    </source>
</evidence>
<dbReference type="GO" id="GO:0016740">
    <property type="term" value="F:transferase activity"/>
    <property type="evidence" value="ECO:0007669"/>
    <property type="project" value="UniProtKB-KW"/>
</dbReference>
<dbReference type="Gene3D" id="3.90.1200.10">
    <property type="match status" value="1"/>
</dbReference>
<evidence type="ECO:0000313" key="9">
    <source>
        <dbReference type="Proteomes" id="UP000070168"/>
    </source>
</evidence>
<keyword evidence="5" id="KW-0496">Mitochondrion</keyword>
<keyword evidence="8" id="KW-0808">Transferase</keyword>
<gene>
    <name evidence="8" type="ORF">PGRI_054610</name>
</gene>
<keyword evidence="4" id="KW-0809">Transit peptide</keyword>
<dbReference type="PANTHER" id="PTHR36091:SF1">
    <property type="entry name" value="ALTERED INHERITANCE OF MITOCHONDRIA PROTEIN 9, MITOCHONDRIAL"/>
    <property type="match status" value="1"/>
</dbReference>
<dbReference type="InterPro" id="IPR051035">
    <property type="entry name" value="Mito_inheritance_9"/>
</dbReference>
<dbReference type="InterPro" id="IPR002575">
    <property type="entry name" value="Aminoglycoside_PTrfase"/>
</dbReference>
<accession>A0A135LCB1</accession>
<comment type="similarity">
    <text evidence="2">Belongs to the AIM9 family.</text>
</comment>
<proteinExistence type="inferred from homology"/>
<reference evidence="8 9" key="1">
    <citation type="journal article" date="2016" name="BMC Genomics">
        <title>Genome sequencing and secondary metabolism of the postharvest pathogen Penicillium griseofulvum.</title>
        <authorList>
            <person name="Banani H."/>
            <person name="Marcet-Houben M."/>
            <person name="Ballester A.R."/>
            <person name="Abbruscato P."/>
            <person name="Gonzalez-Candelas L."/>
            <person name="Gabaldon T."/>
            <person name="Spadaro D."/>
        </authorList>
    </citation>
    <scope>NUCLEOTIDE SEQUENCE [LARGE SCALE GENOMIC DNA]</scope>
    <source>
        <strain evidence="8 9">PG3</strain>
    </source>
</reference>
<dbReference type="STRING" id="5078.A0A135LCB1"/>
<comment type="subcellular location">
    <subcellularLocation>
        <location evidence="1">Mitochondrion</location>
    </subcellularLocation>
</comment>
<dbReference type="OrthoDB" id="2831558at2759"/>
<dbReference type="AlphaFoldDB" id="A0A135LCB1"/>
<evidence type="ECO:0000256" key="3">
    <source>
        <dbReference type="ARBA" id="ARBA00016197"/>
    </source>
</evidence>
<name>A0A135LCB1_PENPA</name>
<feature type="domain" description="Aminoglycoside phosphotransferase" evidence="7">
    <location>
        <begin position="4"/>
        <end position="255"/>
    </location>
</feature>
<keyword evidence="9" id="KW-1185">Reference proteome</keyword>
<dbReference type="RefSeq" id="XP_040645141.1">
    <property type="nucleotide sequence ID" value="XM_040793174.1"/>
</dbReference>
<sequence length="421" mass="47460">MDDRSRVVARLPFTVAGPAKLTTASEVATIKYVQSNTSIPIPKILDWSDDAANSVGSEYIIMEHVAGIQLQQKWPYMSGDQKVRCIDAIYRKLGEMADIDFPAYGSLYFSTTSLGSFPKVPLNGAYYIGPHCGTRYWDCGERRYYHHAIPNQGPWLTMNAYSDGLVDAGLSRLQPKDSQPPNRPFYHGSVQSHLDLLERGRTVLNSMSADTRVQDAAAPTIFHPDLHKRNIFVSDDDPSFITGIIDWQSSSIEPAFWYADEIPDFTSCPSPTSSDDSELCRKTFELCTQFLTPKLALPRTMDENGAVAFRQELIETSDDWEALGFVGACPFVLPRPEEMAMHRKEYRCFEAAQNLKRDLSSLLNCASDGWVPPESWETAKVENKAMFNGMLQAVLTNEDPDEDEPIRDEKDLRDIWPFDLE</sequence>
<dbReference type="OMA" id="QGSIDRH"/>
<evidence type="ECO:0000256" key="6">
    <source>
        <dbReference type="ARBA" id="ARBA00031849"/>
    </source>
</evidence>
<comment type="caution">
    <text evidence="8">The sequence shown here is derived from an EMBL/GenBank/DDBJ whole genome shotgun (WGS) entry which is preliminary data.</text>
</comment>
<dbReference type="SUPFAM" id="SSF56112">
    <property type="entry name" value="Protein kinase-like (PK-like)"/>
    <property type="match status" value="1"/>
</dbReference>
<evidence type="ECO:0000256" key="2">
    <source>
        <dbReference type="ARBA" id="ARBA00005543"/>
    </source>
</evidence>